<dbReference type="InterPro" id="IPR012337">
    <property type="entry name" value="RNaseH-like_sf"/>
</dbReference>
<comment type="caution">
    <text evidence="3">The sequence shown here is derived from an EMBL/GenBank/DDBJ whole genome shotgun (WGS) entry which is preliminary data.</text>
</comment>
<evidence type="ECO:0000313" key="3">
    <source>
        <dbReference type="EMBL" id="CAI3999637.1"/>
    </source>
</evidence>
<keyword evidence="6" id="KW-1185">Reference proteome</keyword>
<dbReference type="EMBL" id="CAMXCT020002663">
    <property type="protein sequence ID" value="CAL1153012.1"/>
    <property type="molecule type" value="Genomic_DNA"/>
</dbReference>
<feature type="compositionally biased region" description="Basic residues" evidence="1">
    <location>
        <begin position="74"/>
        <end position="87"/>
    </location>
</feature>
<dbReference type="Gene3D" id="3.30.420.10">
    <property type="entry name" value="Ribonuclease H-like superfamily/Ribonuclease H"/>
    <property type="match status" value="1"/>
</dbReference>
<evidence type="ECO:0000256" key="1">
    <source>
        <dbReference type="SAM" id="MobiDB-lite"/>
    </source>
</evidence>
<dbReference type="InterPro" id="IPR002156">
    <property type="entry name" value="RNaseH_domain"/>
</dbReference>
<evidence type="ECO:0000313" key="5">
    <source>
        <dbReference type="EMBL" id="CAL4786949.1"/>
    </source>
</evidence>
<feature type="non-terminal residue" evidence="3">
    <location>
        <position position="1859"/>
    </location>
</feature>
<dbReference type="PROSITE" id="PS50879">
    <property type="entry name" value="RNASE_H_1"/>
    <property type="match status" value="1"/>
</dbReference>
<dbReference type="Pfam" id="PF00075">
    <property type="entry name" value="RNase_H"/>
    <property type="match status" value="1"/>
</dbReference>
<dbReference type="EMBL" id="CAMXCT030002663">
    <property type="protein sequence ID" value="CAL4786949.1"/>
    <property type="molecule type" value="Genomic_DNA"/>
</dbReference>
<feature type="compositionally biased region" description="Polar residues" evidence="1">
    <location>
        <begin position="49"/>
        <end position="59"/>
    </location>
</feature>
<dbReference type="EMBL" id="CAMXCT010002663">
    <property type="protein sequence ID" value="CAI3999637.1"/>
    <property type="molecule type" value="Genomic_DNA"/>
</dbReference>
<dbReference type="GO" id="GO:0003676">
    <property type="term" value="F:nucleic acid binding"/>
    <property type="evidence" value="ECO:0007669"/>
    <property type="project" value="InterPro"/>
</dbReference>
<sequence length="1859" mass="210462">MKTLKGNMPRCAWCGDTWQNCYDPTFVPGERGPSTPRAYQDRPAASPWNAHQHQSNYTQWEPDYGGGQQQSLRPKSRRRHGRGRGHAVPHQAPAYVPPPVPPPVPAKGNGKHAHHGGHPQNQMLAPPPPPPAFLAPGHPGSATQYVQSVTPQETVTTDGNGLAPVIAAPTDAEVRLKSLMRELRKAPEEKLTPAIQEEMKKNTIREENMDAKGLHRAVNDVKKARRAVSAAVSARAKLMTDWKTFLQQSVVTWKEYTLMFQTQEKTLHDNLVAAQEGLVQAKKNFEEQSEALRESGIQDISDEEKDAANADDLMEYETTKRIHEGLSTVVSSLQELSERAEVEEQQAKRQRRAAEAPEEEEAGEPHSASALPSMQPFGRPGSLLLLHINYELSYLRMHGLRERTSPLQHALFYHTNIMPLMLLVMMPQMRELRHLALADIEIHANTHEAHYFTAPVVDRAVYAFPRFADRRSIFMTVDVATYCREERHRCLLRHNDHNIVTLGNPLVRVQPGDYLKITVPPPEACGWSTQRMLQFYRLQDDHFMDSSSDVSHNSGYSPSLVPSEELRRQLGLAQDDEQAMLQTALSETPWISQGLRRDVKHVIPRQCSFTEEFLRAVQLMQEAADDVPDPIQDALDVRNFAPWVQVLLDAWHADAFAGPHGTNHRAKIETWFTDHWNYQRCYNSRPAFLADNFHQWEQQLRQVWQDRILIGAPLEFHLIHPAPEDSDINVVGHLILVQRPVPFQRSIIVSVHDNDYDQGRAHSMAIVSGDLVDLPSIQTFLEANDDCPPEVLFNVCDLWIDDRQLGPREQVQVRHGQTVSFRIQRRDVAGTHHGVGLQALSDVGLDALPSSGQIVELLSAIPSGSDFDWARHLASHFRQEAMTERADEGPIAYLQTWHLDGQRAQRCFEPRTIRVRSDVSAWRPTILHAWRDLIDIRMHTDIFWVRPVPPRSSLQSFIGHLLVIQERQPGMTGILLSATAVAPTHREVQHVAILSWPAVTVNDIIDFDSIDIEPEAVDLLQRRLRITQAAYLAVADPLSDQHVDAVCHDPYSSTTRQPIDLAAAIPEPIWTRIDCAKAVFLRQQLLSSFPPSPSFDLTDVRCSAVSTEALCPTPPWTIEHPIGFDFYTDGSFLRQRQCAASGVVLIVHTHDGQRFGGFQTSGCWNEPSAPRAEASALSLALHWAISLAAQFEYTNVQMRFCFDSLFAGRAAQGLCHSDNNQDLTIVLRALALWLEQISTKTLQWTHIKGHSDDPWNDLVDAVARQAALSKTFTYDLHACLAMCTFDLSDFVTVQWIWLVELSMRGHPDAPVLHGTYWKFNSAAATHSKAEAHVHPLIVQQSARSLQITTEHLRIVHGDSRRLIVQLRHPRIKLLLIALHAPCQDDEVAMQSWWTDTSSCIPSGYSSWSWIMMGDTNGRLGSVTSRAIGDYGAEVENMRGSLFHDWLLRHNLWLPQTFEYTHSGEHATWHHPSHGHGRIDFIGLSSDIDMHETATWIHVEVDLSTARADHACVCAEVRLRLDHKAPPAPEVVPAVSVNTPTWHHDVHTHAALLQRQLQIQASPHQQPIIRKKHLSHDTIFLIKRKKFARRRLLAAQRAQRRDILLHVFCAWKCPDAPPPGETISSGAILREVAVSAEQYRKLSIRVSFCVRDDDRHFFEELAEETGRVAERGFHRIWDAIKPMLPKWRNRRKHNMRCAGPTPDQQIRHYCALEAGDEVDYHDLLSTRQEFQQVRSADIPILLQLEQLPSRIDVEQRLQQLTAHRAPGPDKLTPTFLRAHGPQIAEPLSQLAIKMWITGNEPLQFKGGMLHSIMKKSFCTKVEGMRGIMLMDVLGKVLHAILRQRFLPTMTQWRHPLQLGG</sequence>
<feature type="region of interest" description="Disordered" evidence="1">
    <location>
        <begin position="32"/>
        <end position="144"/>
    </location>
</feature>
<dbReference type="SUPFAM" id="SSF56219">
    <property type="entry name" value="DNase I-like"/>
    <property type="match status" value="1"/>
</dbReference>
<dbReference type="InterPro" id="IPR036397">
    <property type="entry name" value="RNaseH_sf"/>
</dbReference>
<dbReference type="SUPFAM" id="SSF53098">
    <property type="entry name" value="Ribonuclease H-like"/>
    <property type="match status" value="1"/>
</dbReference>
<evidence type="ECO:0000259" key="2">
    <source>
        <dbReference type="PROSITE" id="PS50879"/>
    </source>
</evidence>
<dbReference type="OrthoDB" id="492977at2759"/>
<dbReference type="Gene3D" id="3.60.10.10">
    <property type="entry name" value="Endonuclease/exonuclease/phosphatase"/>
    <property type="match status" value="1"/>
</dbReference>
<organism evidence="3">
    <name type="scientific">Cladocopium goreaui</name>
    <dbReference type="NCBI Taxonomy" id="2562237"/>
    <lineage>
        <taxon>Eukaryota</taxon>
        <taxon>Sar</taxon>
        <taxon>Alveolata</taxon>
        <taxon>Dinophyceae</taxon>
        <taxon>Suessiales</taxon>
        <taxon>Symbiodiniaceae</taxon>
        <taxon>Cladocopium</taxon>
    </lineage>
</organism>
<feature type="compositionally biased region" description="Basic and acidic residues" evidence="1">
    <location>
        <begin position="337"/>
        <end position="355"/>
    </location>
</feature>
<feature type="domain" description="RNase H type-1" evidence="2">
    <location>
        <begin position="1120"/>
        <end position="1268"/>
    </location>
</feature>
<name>A0A9P1G723_9DINO</name>
<feature type="compositionally biased region" description="Pro residues" evidence="1">
    <location>
        <begin position="95"/>
        <end position="105"/>
    </location>
</feature>
<dbReference type="Proteomes" id="UP001152797">
    <property type="component" value="Unassembled WGS sequence"/>
</dbReference>
<evidence type="ECO:0000313" key="6">
    <source>
        <dbReference type="Proteomes" id="UP001152797"/>
    </source>
</evidence>
<reference evidence="3" key="1">
    <citation type="submission" date="2022-10" db="EMBL/GenBank/DDBJ databases">
        <authorList>
            <person name="Chen Y."/>
            <person name="Dougan E. K."/>
            <person name="Chan C."/>
            <person name="Rhodes N."/>
            <person name="Thang M."/>
        </authorList>
    </citation>
    <scope>NUCLEOTIDE SEQUENCE</scope>
</reference>
<feature type="region of interest" description="Disordered" evidence="1">
    <location>
        <begin position="337"/>
        <end position="374"/>
    </location>
</feature>
<gene>
    <name evidence="3" type="ORF">C1SCF055_LOCUS25821</name>
</gene>
<dbReference type="GO" id="GO:0004523">
    <property type="term" value="F:RNA-DNA hybrid ribonuclease activity"/>
    <property type="evidence" value="ECO:0007669"/>
    <property type="project" value="InterPro"/>
</dbReference>
<accession>A0A9P1G723</accession>
<evidence type="ECO:0000313" key="4">
    <source>
        <dbReference type="EMBL" id="CAL1153012.1"/>
    </source>
</evidence>
<reference evidence="4" key="2">
    <citation type="submission" date="2024-04" db="EMBL/GenBank/DDBJ databases">
        <authorList>
            <person name="Chen Y."/>
            <person name="Shah S."/>
            <person name="Dougan E. K."/>
            <person name="Thang M."/>
            <person name="Chan C."/>
        </authorList>
    </citation>
    <scope>NUCLEOTIDE SEQUENCE [LARGE SCALE GENOMIC DNA]</scope>
</reference>
<protein>
    <submittedName>
        <fullName evidence="5">LINE-1 retrotransposable element ORF2 protein</fullName>
    </submittedName>
</protein>
<proteinExistence type="predicted"/>
<dbReference type="InterPro" id="IPR036691">
    <property type="entry name" value="Endo/exonu/phosph_ase_sf"/>
</dbReference>